<keyword evidence="6 7" id="KW-0472">Membrane</keyword>
<feature type="transmembrane region" description="Helical" evidence="7">
    <location>
        <begin position="204"/>
        <end position="225"/>
    </location>
</feature>
<accession>A0A4R1S7B5</accession>
<dbReference type="InterPro" id="IPR035906">
    <property type="entry name" value="MetI-like_sf"/>
</dbReference>
<feature type="transmembrane region" description="Helical" evidence="7">
    <location>
        <begin position="259"/>
        <end position="281"/>
    </location>
</feature>
<comment type="similarity">
    <text evidence="7">Belongs to the binding-protein-dependent transport system permease family.</text>
</comment>
<comment type="caution">
    <text evidence="9">The sequence shown here is derived from an EMBL/GenBank/DDBJ whole genome shotgun (WGS) entry which is preliminary data.</text>
</comment>
<dbReference type="InterPro" id="IPR000515">
    <property type="entry name" value="MetI-like"/>
</dbReference>
<dbReference type="AlphaFoldDB" id="A0A4R1S7B5"/>
<dbReference type="InterPro" id="IPR051393">
    <property type="entry name" value="ABC_transporter_permease"/>
</dbReference>
<evidence type="ECO:0000256" key="7">
    <source>
        <dbReference type="RuleBase" id="RU363032"/>
    </source>
</evidence>
<dbReference type="CDD" id="cd06261">
    <property type="entry name" value="TM_PBP2"/>
    <property type="match status" value="1"/>
</dbReference>
<evidence type="ECO:0000259" key="8">
    <source>
        <dbReference type="PROSITE" id="PS50928"/>
    </source>
</evidence>
<name>A0A4R1S7B5_HYDET</name>
<evidence type="ECO:0000256" key="5">
    <source>
        <dbReference type="ARBA" id="ARBA00022989"/>
    </source>
</evidence>
<feature type="domain" description="ABC transmembrane type-1" evidence="8">
    <location>
        <begin position="67"/>
        <end position="280"/>
    </location>
</feature>
<dbReference type="PANTHER" id="PTHR30193:SF37">
    <property type="entry name" value="INNER MEMBRANE ABC TRANSPORTER PERMEASE PROTEIN YCJO"/>
    <property type="match status" value="1"/>
</dbReference>
<evidence type="ECO:0000256" key="4">
    <source>
        <dbReference type="ARBA" id="ARBA00022692"/>
    </source>
</evidence>
<keyword evidence="2 7" id="KW-0813">Transport</keyword>
<feature type="transmembrane region" description="Helical" evidence="7">
    <location>
        <begin position="12"/>
        <end position="33"/>
    </location>
</feature>
<evidence type="ECO:0000256" key="3">
    <source>
        <dbReference type="ARBA" id="ARBA00022475"/>
    </source>
</evidence>
<protein>
    <submittedName>
        <fullName evidence="9">Carbohydrate ABC transporter membrane protein 1 (CUT1 family)</fullName>
    </submittedName>
</protein>
<proteinExistence type="inferred from homology"/>
<dbReference type="Pfam" id="PF00528">
    <property type="entry name" value="BPD_transp_1"/>
    <property type="match status" value="1"/>
</dbReference>
<dbReference type="GO" id="GO:0055085">
    <property type="term" value="P:transmembrane transport"/>
    <property type="evidence" value="ECO:0007669"/>
    <property type="project" value="InterPro"/>
</dbReference>
<dbReference type="GO" id="GO:0005886">
    <property type="term" value="C:plasma membrane"/>
    <property type="evidence" value="ECO:0007669"/>
    <property type="project" value="UniProtKB-SubCell"/>
</dbReference>
<dbReference type="OrthoDB" id="367897at2"/>
<evidence type="ECO:0000256" key="1">
    <source>
        <dbReference type="ARBA" id="ARBA00004651"/>
    </source>
</evidence>
<evidence type="ECO:0000313" key="10">
    <source>
        <dbReference type="Proteomes" id="UP000295008"/>
    </source>
</evidence>
<keyword evidence="5 7" id="KW-1133">Transmembrane helix</keyword>
<keyword evidence="4 7" id="KW-0812">Transmembrane</keyword>
<feature type="transmembrane region" description="Helical" evidence="7">
    <location>
        <begin position="73"/>
        <end position="93"/>
    </location>
</feature>
<keyword evidence="3" id="KW-1003">Cell membrane</keyword>
<keyword evidence="10" id="KW-1185">Reference proteome</keyword>
<dbReference type="EMBL" id="SLUN01000003">
    <property type="protein sequence ID" value="TCL75129.1"/>
    <property type="molecule type" value="Genomic_DNA"/>
</dbReference>
<sequence length="291" mass="32731">MNKSKIYPGYFLIGALAIYFVLLLLPSLVGIYYSFTDWNSFDPAIHFVGLANFKKVFSADELYGFYIWNTIKFTLFTTFLKTLIGFGAALLLIRNVKWINFHRMVMFSPQVLSFVIVGLIFRSLFNPTEGFINETLKLIGLGALGQNWLGDIKWAFSSIMAVDTWKGAGYLMVLFIAGLKSIPEMYYEAAEIDGANYFQKMAKVTLPLIMPVITITLVLNITYGLRVFDSVYVLTNGGPGFATGVLNTVVFKEFSKGTYAVGSALSTILFVFICTFCYFLIQAMNKKEVDY</sequence>
<evidence type="ECO:0000313" key="9">
    <source>
        <dbReference type="EMBL" id="TCL75129.1"/>
    </source>
</evidence>
<evidence type="ECO:0000256" key="2">
    <source>
        <dbReference type="ARBA" id="ARBA00022448"/>
    </source>
</evidence>
<feature type="transmembrane region" description="Helical" evidence="7">
    <location>
        <begin position="105"/>
        <end position="125"/>
    </location>
</feature>
<dbReference type="Gene3D" id="1.10.3720.10">
    <property type="entry name" value="MetI-like"/>
    <property type="match status" value="1"/>
</dbReference>
<dbReference type="Proteomes" id="UP000295008">
    <property type="component" value="Unassembled WGS sequence"/>
</dbReference>
<dbReference type="PANTHER" id="PTHR30193">
    <property type="entry name" value="ABC TRANSPORTER PERMEASE PROTEIN"/>
    <property type="match status" value="1"/>
</dbReference>
<dbReference type="PROSITE" id="PS50928">
    <property type="entry name" value="ABC_TM1"/>
    <property type="match status" value="1"/>
</dbReference>
<gene>
    <name evidence="9" type="ORF">EDC14_100360</name>
</gene>
<reference evidence="9 10" key="1">
    <citation type="submission" date="2019-03" db="EMBL/GenBank/DDBJ databases">
        <title>Genomic Encyclopedia of Type Strains, Phase IV (KMG-IV): sequencing the most valuable type-strain genomes for metagenomic binning, comparative biology and taxonomic classification.</title>
        <authorList>
            <person name="Goeker M."/>
        </authorList>
    </citation>
    <scope>NUCLEOTIDE SEQUENCE [LARGE SCALE GENOMIC DNA]</scope>
    <source>
        <strain evidence="9 10">LX-B</strain>
    </source>
</reference>
<dbReference type="SUPFAM" id="SSF161098">
    <property type="entry name" value="MetI-like"/>
    <property type="match status" value="1"/>
</dbReference>
<evidence type="ECO:0000256" key="6">
    <source>
        <dbReference type="ARBA" id="ARBA00023136"/>
    </source>
</evidence>
<organism evidence="9 10">
    <name type="scientific">Hydrogenispora ethanolica</name>
    <dbReference type="NCBI Taxonomy" id="1082276"/>
    <lineage>
        <taxon>Bacteria</taxon>
        <taxon>Bacillati</taxon>
        <taxon>Bacillota</taxon>
        <taxon>Hydrogenispora</taxon>
    </lineage>
</organism>
<dbReference type="RefSeq" id="WP_132012817.1">
    <property type="nucleotide sequence ID" value="NZ_SLUN01000003.1"/>
</dbReference>
<comment type="subcellular location">
    <subcellularLocation>
        <location evidence="1 7">Cell membrane</location>
        <topology evidence="1 7">Multi-pass membrane protein</topology>
    </subcellularLocation>
</comment>